<name>A0AAW1SHT4_9CHLO</name>
<dbReference type="GO" id="GO:0003682">
    <property type="term" value="F:chromatin binding"/>
    <property type="evidence" value="ECO:0007669"/>
    <property type="project" value="TreeGrafter"/>
</dbReference>
<dbReference type="PANTHER" id="PTHR12693">
    <property type="entry name" value="MENIN"/>
    <property type="match status" value="1"/>
</dbReference>
<comment type="subcellular location">
    <subcellularLocation>
        <location evidence="1">Nucleus</location>
    </subcellularLocation>
</comment>
<evidence type="ECO:0000256" key="3">
    <source>
        <dbReference type="ARBA" id="ARBA00022491"/>
    </source>
</evidence>
<keyword evidence="9" id="KW-0539">Nucleus</keyword>
<reference evidence="10 11" key="1">
    <citation type="journal article" date="2024" name="Nat. Commun.">
        <title>Phylogenomics reveals the evolutionary origins of lichenization in chlorophyte algae.</title>
        <authorList>
            <person name="Puginier C."/>
            <person name="Libourel C."/>
            <person name="Otte J."/>
            <person name="Skaloud P."/>
            <person name="Haon M."/>
            <person name="Grisel S."/>
            <person name="Petersen M."/>
            <person name="Berrin J.G."/>
            <person name="Delaux P.M."/>
            <person name="Dal Grande F."/>
            <person name="Keller J."/>
        </authorList>
    </citation>
    <scope>NUCLEOTIDE SEQUENCE [LARGE SCALE GENOMIC DNA]</scope>
    <source>
        <strain evidence="10 11">SAG 245.80</strain>
    </source>
</reference>
<evidence type="ECO:0000256" key="2">
    <source>
        <dbReference type="ARBA" id="ARBA00021162"/>
    </source>
</evidence>
<accession>A0AAW1SHT4</accession>
<dbReference type="AlphaFoldDB" id="A0AAW1SHT4"/>
<dbReference type="GO" id="GO:0006325">
    <property type="term" value="P:chromatin organization"/>
    <property type="evidence" value="ECO:0007669"/>
    <property type="project" value="UniProtKB-KW"/>
</dbReference>
<dbReference type="GO" id="GO:0000785">
    <property type="term" value="C:chromatin"/>
    <property type="evidence" value="ECO:0007669"/>
    <property type="project" value="TreeGrafter"/>
</dbReference>
<evidence type="ECO:0000256" key="1">
    <source>
        <dbReference type="ARBA" id="ARBA00004123"/>
    </source>
</evidence>
<keyword evidence="7" id="KW-0238">DNA-binding</keyword>
<dbReference type="GO" id="GO:0000403">
    <property type="term" value="F:Y-form DNA binding"/>
    <property type="evidence" value="ECO:0007669"/>
    <property type="project" value="TreeGrafter"/>
</dbReference>
<dbReference type="Proteomes" id="UP001445335">
    <property type="component" value="Unassembled WGS sequence"/>
</dbReference>
<sequence length="458" mass="48938">MQEDVAAADIEFGAFLQALAPRLDALDARGKVKAVADAVWTRLSGNFSKDVLHAQHIYVFVQILRAGKASKARRQLDCAGVVTTVLAACQRLARVPAHEDLLGVRFQVSEDHCWLSLDGSGARTAAVEVTTDTAAKRGLAPSEDAWRGWLYSGGCAAVCSPQMCVTALVASLNPAINPRQNSGSDSEEVQCLQRRLLELARCHPCGAVYPAALCALADLQEVAEQDELDAHAAAGNAEQVLHMLELPGCKALFEVAIVQSLLPGQGAGRLWYPYSYCAAMLARRACFLAGQTSLLGADRALEEAERCLGAGMRWCGGSNGARVLRLYRRTATDEQLIRDVEGTLEAMASALSSLQAPGAVSPGGQVQFATSLLELWDGVCSYFSGQGKPAAWVSVLLKALRLVSPDARAAASAGAQVESKPMQRARGMWEALKPTNLRLLLESADVGDVARETKRPRR</sequence>
<dbReference type="EMBL" id="JALJOU010000002">
    <property type="protein sequence ID" value="KAK9845929.1"/>
    <property type="molecule type" value="Genomic_DNA"/>
</dbReference>
<evidence type="ECO:0000256" key="9">
    <source>
        <dbReference type="ARBA" id="ARBA00023242"/>
    </source>
</evidence>
<evidence type="ECO:0000256" key="4">
    <source>
        <dbReference type="ARBA" id="ARBA00022553"/>
    </source>
</evidence>
<evidence type="ECO:0000256" key="5">
    <source>
        <dbReference type="ARBA" id="ARBA00022853"/>
    </source>
</evidence>
<gene>
    <name evidence="10" type="ORF">WJX81_006194</name>
</gene>
<evidence type="ECO:0000256" key="7">
    <source>
        <dbReference type="ARBA" id="ARBA00023125"/>
    </source>
</evidence>
<evidence type="ECO:0000256" key="8">
    <source>
        <dbReference type="ARBA" id="ARBA00023163"/>
    </source>
</evidence>
<keyword evidence="8" id="KW-0804">Transcription</keyword>
<keyword evidence="5" id="KW-0156">Chromatin regulator</keyword>
<dbReference type="GO" id="GO:0035097">
    <property type="term" value="C:histone methyltransferase complex"/>
    <property type="evidence" value="ECO:0007669"/>
    <property type="project" value="TreeGrafter"/>
</dbReference>
<evidence type="ECO:0000313" key="11">
    <source>
        <dbReference type="Proteomes" id="UP001445335"/>
    </source>
</evidence>
<proteinExistence type="predicted"/>
<organism evidence="10 11">
    <name type="scientific">Elliptochloris bilobata</name>
    <dbReference type="NCBI Taxonomy" id="381761"/>
    <lineage>
        <taxon>Eukaryota</taxon>
        <taxon>Viridiplantae</taxon>
        <taxon>Chlorophyta</taxon>
        <taxon>core chlorophytes</taxon>
        <taxon>Trebouxiophyceae</taxon>
        <taxon>Trebouxiophyceae incertae sedis</taxon>
        <taxon>Elliptochloris clade</taxon>
        <taxon>Elliptochloris</taxon>
    </lineage>
</organism>
<keyword evidence="3" id="KW-0678">Repressor</keyword>
<keyword evidence="4" id="KW-0597">Phosphoprotein</keyword>
<dbReference type="InterPro" id="IPR007747">
    <property type="entry name" value="Menin"/>
</dbReference>
<dbReference type="GO" id="GO:0045786">
    <property type="term" value="P:negative regulation of cell cycle"/>
    <property type="evidence" value="ECO:0007669"/>
    <property type="project" value="TreeGrafter"/>
</dbReference>
<evidence type="ECO:0000256" key="6">
    <source>
        <dbReference type="ARBA" id="ARBA00023015"/>
    </source>
</evidence>
<dbReference type="GO" id="GO:0008285">
    <property type="term" value="P:negative regulation of cell population proliferation"/>
    <property type="evidence" value="ECO:0007669"/>
    <property type="project" value="TreeGrafter"/>
</dbReference>
<dbReference type="GO" id="GO:0006357">
    <property type="term" value="P:regulation of transcription by RNA polymerase II"/>
    <property type="evidence" value="ECO:0007669"/>
    <property type="project" value="TreeGrafter"/>
</dbReference>
<protein>
    <recommendedName>
        <fullName evidence="2">Menin</fullName>
    </recommendedName>
</protein>
<keyword evidence="11" id="KW-1185">Reference proteome</keyword>
<comment type="caution">
    <text evidence="10">The sequence shown here is derived from an EMBL/GenBank/DDBJ whole genome shotgun (WGS) entry which is preliminary data.</text>
</comment>
<dbReference type="Pfam" id="PF05053">
    <property type="entry name" value="Menin"/>
    <property type="match status" value="1"/>
</dbReference>
<evidence type="ECO:0000313" key="10">
    <source>
        <dbReference type="EMBL" id="KAK9845929.1"/>
    </source>
</evidence>
<dbReference type="GO" id="GO:0000976">
    <property type="term" value="F:transcription cis-regulatory region binding"/>
    <property type="evidence" value="ECO:0007669"/>
    <property type="project" value="TreeGrafter"/>
</dbReference>
<keyword evidence="6" id="KW-0805">Transcription regulation</keyword>
<dbReference type="PANTHER" id="PTHR12693:SF3">
    <property type="entry name" value="MENIN"/>
    <property type="match status" value="1"/>
</dbReference>